<feature type="region of interest" description="Disordered" evidence="1">
    <location>
        <begin position="1"/>
        <end position="81"/>
    </location>
</feature>
<feature type="domain" description="Pyrrolo-quinoline quinone repeat" evidence="2">
    <location>
        <begin position="291"/>
        <end position="336"/>
    </location>
</feature>
<dbReference type="SMART" id="SM00564">
    <property type="entry name" value="PQQ"/>
    <property type="match status" value="3"/>
</dbReference>
<evidence type="ECO:0000256" key="1">
    <source>
        <dbReference type="SAM" id="MobiDB-lite"/>
    </source>
</evidence>
<evidence type="ECO:0000313" key="4">
    <source>
        <dbReference type="Proteomes" id="UP000236584"/>
    </source>
</evidence>
<feature type="domain" description="Pyrrolo-quinoline quinone repeat" evidence="2">
    <location>
        <begin position="181"/>
        <end position="288"/>
    </location>
</feature>
<dbReference type="PANTHER" id="PTHR34512">
    <property type="entry name" value="CELL SURFACE PROTEIN"/>
    <property type="match status" value="1"/>
</dbReference>
<dbReference type="Pfam" id="PF13360">
    <property type="entry name" value="PQQ_2"/>
    <property type="match status" value="2"/>
</dbReference>
<dbReference type="InterPro" id="IPR015943">
    <property type="entry name" value="WD40/YVTN_repeat-like_dom_sf"/>
</dbReference>
<dbReference type="InterPro" id="IPR018391">
    <property type="entry name" value="PQQ_b-propeller_rpt"/>
</dbReference>
<dbReference type="AlphaFoldDB" id="A0A2I8VK02"/>
<proteinExistence type="predicted"/>
<keyword evidence="4" id="KW-1185">Reference proteome</keyword>
<dbReference type="EMBL" id="CP026309">
    <property type="protein sequence ID" value="AUV81399.1"/>
    <property type="molecule type" value="Genomic_DNA"/>
</dbReference>
<gene>
    <name evidence="3" type="ORF">C2R22_06795</name>
</gene>
<evidence type="ECO:0000313" key="3">
    <source>
        <dbReference type="EMBL" id="AUV81399.1"/>
    </source>
</evidence>
<dbReference type="InterPro" id="IPR011047">
    <property type="entry name" value="Quinoprotein_ADH-like_sf"/>
</dbReference>
<reference evidence="3 4" key="1">
    <citation type="submission" date="2018-01" db="EMBL/GenBank/DDBJ databases">
        <title>Complete genome sequence of Salinigranum rubrum GX10T, an extremely halophilic archaeon isolated from a marine solar saltern.</title>
        <authorList>
            <person name="Han S."/>
        </authorList>
    </citation>
    <scope>NUCLEOTIDE SEQUENCE [LARGE SCALE GENOMIC DNA]</scope>
    <source>
        <strain evidence="3 4">GX10</strain>
    </source>
</reference>
<name>A0A2I8VK02_9EURY</name>
<dbReference type="InterPro" id="IPR002372">
    <property type="entry name" value="PQQ_rpt_dom"/>
</dbReference>
<dbReference type="PANTHER" id="PTHR34512:SF30">
    <property type="entry name" value="OUTER MEMBRANE PROTEIN ASSEMBLY FACTOR BAMB"/>
    <property type="match status" value="1"/>
</dbReference>
<feature type="compositionally biased region" description="Basic residues" evidence="1">
    <location>
        <begin position="1"/>
        <end position="18"/>
    </location>
</feature>
<dbReference type="KEGG" id="srub:C2R22_06795"/>
<evidence type="ECO:0000259" key="2">
    <source>
        <dbReference type="Pfam" id="PF13360"/>
    </source>
</evidence>
<accession>A0A2I8VK02</accession>
<protein>
    <recommendedName>
        <fullName evidence="2">Pyrrolo-quinoline quinone repeat domain-containing protein</fullName>
    </recommendedName>
</protein>
<dbReference type="Proteomes" id="UP000236584">
    <property type="component" value="Chromosome"/>
</dbReference>
<dbReference type="SUPFAM" id="SSF50998">
    <property type="entry name" value="Quinoprotein alcohol dehydrogenase-like"/>
    <property type="match status" value="1"/>
</dbReference>
<sequence length="337" mass="36443">MARHGSGTGRRRPRRRRDRLRDPSHRDGRTRRRHRHPSLDDRGGRPVDGPGQPTARVPLGGGALHGRQRTASGVRRRGGRQWSRAVADELGDPVRGYGLQVTDSALVLGYHGGLAGFGRDEGAHRWTRSPGGLGWVYPAVAHGRLYVGSPGPLYAYERRSSVNRVVDPTPRVAWEGRGPVFCSWPAVAGDRLVVADREPSFDEGTTTLWAFERDGTPAWRQRVPGTGRALAVTPGGTVVVSAGEEPSTVLACDVADGAVKWRREFDQYVREPVVAGDVVLVAGSPAELARNEVVRALDVDTGEGLWQWEVEGRAERLAAAGGRVYVGTDSGRVVALA</sequence>
<dbReference type="Gene3D" id="2.130.10.10">
    <property type="entry name" value="YVTN repeat-like/Quinoprotein amine dehydrogenase"/>
    <property type="match status" value="1"/>
</dbReference>
<organism evidence="3 4">
    <name type="scientific">Salinigranum rubrum</name>
    <dbReference type="NCBI Taxonomy" id="755307"/>
    <lineage>
        <taxon>Archaea</taxon>
        <taxon>Methanobacteriati</taxon>
        <taxon>Methanobacteriota</taxon>
        <taxon>Stenosarchaea group</taxon>
        <taxon>Halobacteria</taxon>
        <taxon>Halobacteriales</taxon>
        <taxon>Haloferacaceae</taxon>
        <taxon>Salinigranum</taxon>
    </lineage>
</organism>